<feature type="coiled-coil region" evidence="1">
    <location>
        <begin position="1918"/>
        <end position="1952"/>
    </location>
</feature>
<protein>
    <recommendedName>
        <fullName evidence="5">Pericentrin/AKAP-450 centrosomal targeting domain-containing protein</fullName>
    </recommendedName>
</protein>
<feature type="coiled-coil region" evidence="1">
    <location>
        <begin position="543"/>
        <end position="686"/>
    </location>
</feature>
<name>A0AA88IGJ7_ARTSF</name>
<dbReference type="EMBL" id="JAVRJZ010000001">
    <property type="protein sequence ID" value="KAK2726849.1"/>
    <property type="molecule type" value="Genomic_DNA"/>
</dbReference>
<gene>
    <name evidence="3" type="ORF">QYM36_007633</name>
</gene>
<feature type="coiled-coil region" evidence="1">
    <location>
        <begin position="359"/>
        <end position="447"/>
    </location>
</feature>
<sequence>MSSREKQEASPDITLDFKPCTSILTSTRNPDTGAPLVSPGLVNSTNSNPLSILHEKSLDQSTEHGTLRTPFDYRTSSRDGSPVQRFIEIADTVDTLKCAHDLSESMGPLLLDSFHIPRLGTPSNTTLSCPNLTSSSKRRRLDFREDPGELGLDIRKRFEEVLDENLMLKRKISLLMEQYPNDVDENEFNMADLIKVKDDNKKLYDELSNFKSEIKMLKEYIEELKSSHKKEIMGTDDKYETALKNKDTFYERKLLAVNSEWEVKFDNELQEIRRKDALEFERLRIKWEDDQQCELKQLQSLHEEELKSLIEKQEKHNIDVCTFIQNLLSEVFEVEYQPDKTNDALYQLRHILVSHKRDYETYVEKSKRVEEELRSETQKHIVKLHDYEEKQQALIAEFESNVRLELDKLQSDFTKLQEEYAAEIRAKLEILNEKQELEKELHDQEIKHQLDITQLRQELEQIASRSLNLHTCDPIGEHEALIHKLSENATTIAEYEAMIHKLKGDFDQQIIDLETKHIESLKSVRSDFESKLSQVETASSRIEEDHKKLINSISEEKKRIEKEVIESYSEQMADLAAKHTLEKITLEAEVSRLKEDIETLSIVTDKNKADGSAVERLLQELKEKDIELEQLKNAHENHISNINEDHRKELNQVATISNSNGVQKRVEELEEYAKELKQQLEEEDGGASVLSPEPLEKIKGVNNHHIRLEAIFQDLRRQLSELSGPVPPVIFKTTDLLHSALEAAVNEVEEETNCLCKQLEAADKKIKSLRQFLADQAEEREAERYDLQAKVSQLENLLLEKDKEKVESIRLAHEVSKSNVRGKAEWHLCRIMRKRIETLERQLDQRHEMCRNATEASVKLEKALKMANEKITDLNMVILKSDEKLSAKQVAESQLREELDILRKTLIEQGKVQQELNDQIEFLRQINGDRPVPDGAASNFGSDRSDSPQARAATAEPPHLFQELKDLIQVLMERVERKTRELEALQLSNDSDTSRAVSPITEDVSVKDRIDRRFISSTEELRGLSQYEALQLQPFEDLNKLNGKLEQLSKIEEMAVKRVKDMEMQLRSARDTERNLQEELNSVKEQLRKKSYELKELEANMDNLTRYNLELKSERDELQGEFSSKERVIAGLEMRIASMEPAVNSLGSFEELKMKLKDTHHKQEELQYLLEKKESQIKEMTRQLEDFRQSLKTAESELIKLRKEKSALECAKPFTSTPVSGISYPSPDQPRLEMKLVQKEAEIEVLRHEVSELKAKLGTVARNEMDRSIEELRDSRYLSLVEPPTRDGVEHTVIEKSVLDDSLPYLKSPKESSVQMEVDGGKSCNALAELQLRYQRKQEQCDYAEKECDILRETVHDIQNELREALRKIGDQDRLVSALQSSKKALVEELSKIKSTSKPGADEDLKGRLRTLQEDYDGLITVRDSLMSDVDKLKSDLTYYEESLLKLESEQRASLNKIEELERLIGSLRRELKEKSVAKEELHKDLIQVRKMASETQMHLKEANEKMQSELQRASDKVNSIKEENLKLEKALSNIREANERTQKEKNDLSIENDNLNKAVVNLENSLSVLNEQFLAQTNELTDLRNQHLSVYKDQERVMEKLKEKERGVLQAQNENKFLNLKLNEVNNSIEVLKGENSYLNQNLFSVRETVQDLTKENERLQRQITDLRNQLDNDVMKASVDDLFDKVEDELGQTVRYDQSVLAYVQNLNSPNLLPTPDWSCDEDPSAERGNQVESFCDIESHIMKDGQLAKKIHSEGMKVLALSEDLYARQQGTNPVCNTCGRDEISNITPIVRPESPSRWRTKAFALEQEVERLKTELNIERMISENQKKSKESTEQHLLSVVNTLNKDRSSAHTSQGEIMTLKDQIQTLRLELVSSNEEVKSLRYLLSSDQSTSTSDNSSKSSINLEMKTHDRDNKKLLQQCSKLRGDREKLKVTIKSLNEKIAKLQGSRCLLCDDSMEHESNAHLLMIADQPLNFKEMVLTFLSRALKAESSVKALIYQKRYMEKIIEAQRAEVTVRNMCEYSDSTRIRFRSVAWLVISCLRMKSIIRLRTLRLDKLKKTLCLNGNTNGAS</sequence>
<feature type="coiled-coil region" evidence="1">
    <location>
        <begin position="1430"/>
        <end position="1678"/>
    </location>
</feature>
<feature type="region of interest" description="Disordered" evidence="2">
    <location>
        <begin position="20"/>
        <end position="79"/>
    </location>
</feature>
<dbReference type="PANTHER" id="PTHR45615">
    <property type="entry name" value="MYOSIN HEAVY CHAIN, NON-MUSCLE"/>
    <property type="match status" value="1"/>
</dbReference>
<feature type="compositionally biased region" description="Basic and acidic residues" evidence="2">
    <location>
        <begin position="53"/>
        <end position="66"/>
    </location>
</feature>
<evidence type="ECO:0000256" key="1">
    <source>
        <dbReference type="SAM" id="Coils"/>
    </source>
</evidence>
<evidence type="ECO:0008006" key="5">
    <source>
        <dbReference type="Google" id="ProtNLM"/>
    </source>
</evidence>
<reference evidence="3" key="1">
    <citation type="submission" date="2023-07" db="EMBL/GenBank/DDBJ databases">
        <title>Chromosome-level genome assembly of Artemia franciscana.</title>
        <authorList>
            <person name="Jo E."/>
        </authorList>
    </citation>
    <scope>NUCLEOTIDE SEQUENCE</scope>
    <source>
        <tissue evidence="3">Whole body</tissue>
    </source>
</reference>
<feature type="coiled-coil region" evidence="1">
    <location>
        <begin position="745"/>
        <end position="797"/>
    </location>
</feature>
<evidence type="ECO:0000313" key="3">
    <source>
        <dbReference type="EMBL" id="KAK2726849.1"/>
    </source>
</evidence>
<accession>A0AA88IGJ7</accession>
<keyword evidence="4" id="KW-1185">Reference proteome</keyword>
<evidence type="ECO:0000256" key="2">
    <source>
        <dbReference type="SAM" id="MobiDB-lite"/>
    </source>
</evidence>
<proteinExistence type="predicted"/>
<keyword evidence="1" id="KW-0175">Coiled coil</keyword>
<feature type="coiled-coil region" evidence="1">
    <location>
        <begin position="1059"/>
        <end position="1121"/>
    </location>
</feature>
<dbReference type="PANTHER" id="PTHR45615:SF80">
    <property type="entry name" value="GRIP DOMAIN-CONTAINING PROTEIN"/>
    <property type="match status" value="1"/>
</dbReference>
<comment type="caution">
    <text evidence="3">The sequence shown here is derived from an EMBL/GenBank/DDBJ whole genome shotgun (WGS) entry which is preliminary data.</text>
</comment>
<feature type="compositionally biased region" description="Polar residues" evidence="2">
    <location>
        <begin position="41"/>
        <end position="50"/>
    </location>
</feature>
<feature type="coiled-coil region" evidence="1">
    <location>
        <begin position="836"/>
        <end position="870"/>
    </location>
</feature>
<feature type="coiled-coil region" evidence="1">
    <location>
        <begin position="1163"/>
        <end position="1211"/>
    </location>
</feature>
<feature type="coiled-coil region" evidence="1">
    <location>
        <begin position="961"/>
        <end position="988"/>
    </location>
</feature>
<dbReference type="Proteomes" id="UP001187531">
    <property type="component" value="Unassembled WGS sequence"/>
</dbReference>
<organism evidence="3 4">
    <name type="scientific">Artemia franciscana</name>
    <name type="common">Brine shrimp</name>
    <name type="synonym">Artemia sanfranciscana</name>
    <dbReference type="NCBI Taxonomy" id="6661"/>
    <lineage>
        <taxon>Eukaryota</taxon>
        <taxon>Metazoa</taxon>
        <taxon>Ecdysozoa</taxon>
        <taxon>Arthropoda</taxon>
        <taxon>Crustacea</taxon>
        <taxon>Branchiopoda</taxon>
        <taxon>Anostraca</taxon>
        <taxon>Artemiidae</taxon>
        <taxon>Artemia</taxon>
    </lineage>
</organism>
<feature type="region of interest" description="Disordered" evidence="2">
    <location>
        <begin position="927"/>
        <end position="957"/>
    </location>
</feature>
<feature type="coiled-coil region" evidence="1">
    <location>
        <begin position="1327"/>
        <end position="1368"/>
    </location>
</feature>
<evidence type="ECO:0000313" key="4">
    <source>
        <dbReference type="Proteomes" id="UP001187531"/>
    </source>
</evidence>